<dbReference type="RefSeq" id="WP_166398019.1">
    <property type="nucleotide sequence ID" value="NZ_CP045121.1"/>
</dbReference>
<gene>
    <name evidence="1" type="ORF">GBA65_19555</name>
</gene>
<evidence type="ECO:0000313" key="2">
    <source>
        <dbReference type="Proteomes" id="UP000502706"/>
    </source>
</evidence>
<accession>A0A6G8Q1J6</accession>
<keyword evidence="2" id="KW-1185">Reference proteome</keyword>
<name>A0A6G8Q1J6_9ACTN</name>
<proteinExistence type="predicted"/>
<dbReference type="KEGG" id="rmar:GBA65_19555"/>
<dbReference type="EMBL" id="CP045121">
    <property type="protein sequence ID" value="QIN80349.1"/>
    <property type="molecule type" value="Genomic_DNA"/>
</dbReference>
<organism evidence="1 2">
    <name type="scientific">Rubrobacter marinus</name>
    <dbReference type="NCBI Taxonomy" id="2653852"/>
    <lineage>
        <taxon>Bacteria</taxon>
        <taxon>Bacillati</taxon>
        <taxon>Actinomycetota</taxon>
        <taxon>Rubrobacteria</taxon>
        <taxon>Rubrobacterales</taxon>
        <taxon>Rubrobacteraceae</taxon>
        <taxon>Rubrobacter</taxon>
    </lineage>
</organism>
<dbReference type="SUPFAM" id="SSF55961">
    <property type="entry name" value="Bet v1-like"/>
    <property type="match status" value="1"/>
</dbReference>
<dbReference type="AlphaFoldDB" id="A0A6G8Q1J6"/>
<protein>
    <submittedName>
        <fullName evidence="1">Uncharacterized protein</fullName>
    </submittedName>
</protein>
<reference evidence="1 2" key="1">
    <citation type="submission" date="2019-10" db="EMBL/GenBank/DDBJ databases">
        <title>Rubrobacter sp nov SCSIO 52915 isolated from a deep-sea sediment in the South China Sea.</title>
        <authorList>
            <person name="Chen R.W."/>
        </authorList>
    </citation>
    <scope>NUCLEOTIDE SEQUENCE [LARGE SCALE GENOMIC DNA]</scope>
    <source>
        <strain evidence="1 2">SCSIO 52915</strain>
    </source>
</reference>
<dbReference type="Proteomes" id="UP000502706">
    <property type="component" value="Chromosome"/>
</dbReference>
<sequence>MAPMRVLPERGPEGFPVPYGAPEGFVEHPHERTFAVPFPIGRVWAWINDPATFTEGQVWPYRVEFVEGGFEPGVLNVHHGPFLNAAGVIGEVRDPSPGAPAYRDLKYFYGSYALSPRLVRPTRLRFWAEPVASGGTRVSLRLDALVRRPFVPVWELSQKIFWSRFPVWMGKELS</sequence>
<evidence type="ECO:0000313" key="1">
    <source>
        <dbReference type="EMBL" id="QIN80349.1"/>
    </source>
</evidence>